<dbReference type="SUPFAM" id="SSF46689">
    <property type="entry name" value="Homeodomain-like"/>
    <property type="match status" value="2"/>
</dbReference>
<evidence type="ECO:0000256" key="1">
    <source>
        <dbReference type="ARBA" id="ARBA00023015"/>
    </source>
</evidence>
<accession>A0ABT6TD57</accession>
<evidence type="ECO:0000313" key="7">
    <source>
        <dbReference type="EMBL" id="MDI4644506.1"/>
    </source>
</evidence>
<dbReference type="Pfam" id="PF17853">
    <property type="entry name" value="GGDEF_2"/>
    <property type="match status" value="1"/>
</dbReference>
<dbReference type="InterPro" id="IPR001789">
    <property type="entry name" value="Sig_transdc_resp-reg_receiver"/>
</dbReference>
<comment type="caution">
    <text evidence="7">The sequence shown here is derived from an EMBL/GenBank/DDBJ whole genome shotgun (WGS) entry which is preliminary data.</text>
</comment>
<dbReference type="RefSeq" id="WP_282907506.1">
    <property type="nucleotide sequence ID" value="NZ_JAGRPV010000001.1"/>
</dbReference>
<evidence type="ECO:0000256" key="2">
    <source>
        <dbReference type="ARBA" id="ARBA00023125"/>
    </source>
</evidence>
<dbReference type="PANTHER" id="PTHR43280:SF2">
    <property type="entry name" value="HTH-TYPE TRANSCRIPTIONAL REGULATOR EXSA"/>
    <property type="match status" value="1"/>
</dbReference>
<name>A0ABT6TD57_9BACL</name>
<dbReference type="SMART" id="SM00342">
    <property type="entry name" value="HTH_ARAC"/>
    <property type="match status" value="1"/>
</dbReference>
<evidence type="ECO:0000256" key="4">
    <source>
        <dbReference type="PROSITE-ProRule" id="PRU00169"/>
    </source>
</evidence>
<dbReference type="SUPFAM" id="SSF52172">
    <property type="entry name" value="CheY-like"/>
    <property type="match status" value="1"/>
</dbReference>
<feature type="domain" description="Response regulatory" evidence="6">
    <location>
        <begin position="7"/>
        <end position="124"/>
    </location>
</feature>
<evidence type="ECO:0000256" key="3">
    <source>
        <dbReference type="ARBA" id="ARBA00023163"/>
    </source>
</evidence>
<evidence type="ECO:0000313" key="8">
    <source>
        <dbReference type="Proteomes" id="UP001161691"/>
    </source>
</evidence>
<dbReference type="SMART" id="SM00448">
    <property type="entry name" value="REC"/>
    <property type="match status" value="1"/>
</dbReference>
<proteinExistence type="predicted"/>
<evidence type="ECO:0000259" key="6">
    <source>
        <dbReference type="PROSITE" id="PS50110"/>
    </source>
</evidence>
<dbReference type="InterPro" id="IPR041522">
    <property type="entry name" value="CdaR_GGDEF"/>
</dbReference>
<dbReference type="Proteomes" id="UP001161691">
    <property type="component" value="Unassembled WGS sequence"/>
</dbReference>
<reference evidence="7" key="1">
    <citation type="submission" date="2023-04" db="EMBL/GenBank/DDBJ databases">
        <title>Comparative genomic analysis of Cohnella hashimotonis sp. nov., isolated from the International Space Station.</title>
        <authorList>
            <person name="Venkateswaran K."/>
            <person name="Simpson A."/>
        </authorList>
    </citation>
    <scope>NUCLEOTIDE SEQUENCE</scope>
    <source>
        <strain evidence="7">F6_2S_P_1</strain>
    </source>
</reference>
<organism evidence="7 8">
    <name type="scientific">Cohnella hashimotonis</name>
    <dbReference type="NCBI Taxonomy" id="2826895"/>
    <lineage>
        <taxon>Bacteria</taxon>
        <taxon>Bacillati</taxon>
        <taxon>Bacillota</taxon>
        <taxon>Bacilli</taxon>
        <taxon>Bacillales</taxon>
        <taxon>Paenibacillaceae</taxon>
        <taxon>Cohnella</taxon>
    </lineage>
</organism>
<keyword evidence="3" id="KW-0804">Transcription</keyword>
<keyword evidence="2" id="KW-0238">DNA-binding</keyword>
<keyword evidence="4" id="KW-0597">Phosphoprotein</keyword>
<feature type="modified residue" description="4-aspartylphosphate" evidence="4">
    <location>
        <position position="59"/>
    </location>
</feature>
<feature type="domain" description="HTH araC/xylS-type" evidence="5">
    <location>
        <begin position="448"/>
        <end position="546"/>
    </location>
</feature>
<dbReference type="CDD" id="cd17536">
    <property type="entry name" value="REC_YesN-like"/>
    <property type="match status" value="1"/>
</dbReference>
<dbReference type="Pfam" id="PF12833">
    <property type="entry name" value="HTH_18"/>
    <property type="match status" value="1"/>
</dbReference>
<evidence type="ECO:0000259" key="5">
    <source>
        <dbReference type="PROSITE" id="PS01124"/>
    </source>
</evidence>
<dbReference type="InterPro" id="IPR009057">
    <property type="entry name" value="Homeodomain-like_sf"/>
</dbReference>
<keyword evidence="1" id="KW-0805">Transcription regulation</keyword>
<dbReference type="Pfam" id="PF00072">
    <property type="entry name" value="Response_reg"/>
    <property type="match status" value="1"/>
</dbReference>
<dbReference type="PROSITE" id="PS50110">
    <property type="entry name" value="RESPONSE_REGULATORY"/>
    <property type="match status" value="1"/>
</dbReference>
<dbReference type="PROSITE" id="PS01124">
    <property type="entry name" value="HTH_ARAC_FAMILY_2"/>
    <property type="match status" value="1"/>
</dbReference>
<dbReference type="EMBL" id="JAGRPV010000001">
    <property type="protein sequence ID" value="MDI4644506.1"/>
    <property type="molecule type" value="Genomic_DNA"/>
</dbReference>
<sequence length="546" mass="62753">MKALLYTVLVVDDEAIVCRGIKDSLEASGLNISHVLTAWNGYEALDYVRMESVDLVLTDIQMDGMNGIELMESILSEKPDIPVVVISAHDEFQYAQHCIRLGARDYLIKPVLLSQLTQVVEKALSDRHEKYKRIAEDSLKQKFSLTGMTSLRTYILNEAIAGALMPAEDDPFIFEQLEVRLEGPYFAAFVIELLWERAGWEGEAIRSFRDQNLLKYASLNIVEETVSDWEAISFFGQGNRLVTILQFRDFGASQDRTEQVTQLNLVAAGVVNNIRSCLRMEAVIGISPLRRGLSELPECYRQAAEAVRWRGLYETHNVFYAEDFQRREASIRVQWQEKTDRLVEWMKTGSKGEEVHDAVRRFTLDIAPAFDTAEATAGIALSIAYRVYAMLLDMKETVGERYRALEPIVYFQLPSAAIEIRHRLEAYLTEAATLIRTSMDDRDHVIVQQAIDYIRRTYRHKGLKIQDIADHVHLSPNYLSYLFKRIAGDTVWDFVTSLRMEESRHLLLSTSKKRYEIADEVGYESPEHFSRIFKRFYGESPNTVRR</sequence>
<dbReference type="Gene3D" id="1.10.10.60">
    <property type="entry name" value="Homeodomain-like"/>
    <property type="match status" value="2"/>
</dbReference>
<dbReference type="PANTHER" id="PTHR43280">
    <property type="entry name" value="ARAC-FAMILY TRANSCRIPTIONAL REGULATOR"/>
    <property type="match status" value="1"/>
</dbReference>
<dbReference type="Gene3D" id="3.40.50.2300">
    <property type="match status" value="1"/>
</dbReference>
<protein>
    <submittedName>
        <fullName evidence="7">Response regulator</fullName>
    </submittedName>
</protein>
<gene>
    <name evidence="7" type="ORF">KB449_06000</name>
</gene>
<keyword evidence="8" id="KW-1185">Reference proteome</keyword>
<dbReference type="InterPro" id="IPR011006">
    <property type="entry name" value="CheY-like_superfamily"/>
</dbReference>
<dbReference type="InterPro" id="IPR018060">
    <property type="entry name" value="HTH_AraC"/>
</dbReference>